<dbReference type="AlphaFoldDB" id="A0A239E4H4"/>
<dbReference type="RefSeq" id="WP_176441564.1">
    <property type="nucleotide sequence ID" value="NZ_FZOU01000001.1"/>
</dbReference>
<evidence type="ECO:0000313" key="2">
    <source>
        <dbReference type="Proteomes" id="UP000198356"/>
    </source>
</evidence>
<accession>A0A239E4H4</accession>
<dbReference type="Pfam" id="PF07606">
    <property type="entry name" value="DUF1569"/>
    <property type="match status" value="1"/>
</dbReference>
<keyword evidence="2" id="KW-1185">Reference proteome</keyword>
<dbReference type="InterPro" id="IPR034660">
    <property type="entry name" value="DinB/YfiT-like"/>
</dbReference>
<proteinExistence type="predicted"/>
<sequence>MKTLAQPRDLRELQGRLAELTPADAPRWGRMSVGQMVCHLREAFSAPLGERSVAPVKPPIPGPFIKWLALSVPTAWPKIVPAPLELKISGCPAPVSHVDDRVGVQAKMLQFADRREIAAPHPFFGRMTTEDWMRWGYLHTDHHLRQFGR</sequence>
<reference evidence="1 2" key="1">
    <citation type="submission" date="2017-06" db="EMBL/GenBank/DDBJ databases">
        <authorList>
            <person name="Kim H.J."/>
            <person name="Triplett B.A."/>
        </authorList>
    </citation>
    <scope>NUCLEOTIDE SEQUENCE [LARGE SCALE GENOMIC DNA]</scope>
    <source>
        <strain evidence="1 2">DSM 18704</strain>
    </source>
</reference>
<organism evidence="1 2">
    <name type="scientific">Granulicella rosea</name>
    <dbReference type="NCBI Taxonomy" id="474952"/>
    <lineage>
        <taxon>Bacteria</taxon>
        <taxon>Pseudomonadati</taxon>
        <taxon>Acidobacteriota</taxon>
        <taxon>Terriglobia</taxon>
        <taxon>Terriglobales</taxon>
        <taxon>Acidobacteriaceae</taxon>
        <taxon>Granulicella</taxon>
    </lineage>
</organism>
<dbReference type="EMBL" id="FZOU01000001">
    <property type="protein sequence ID" value="SNS38852.1"/>
    <property type="molecule type" value="Genomic_DNA"/>
</dbReference>
<name>A0A239E4H4_9BACT</name>
<protein>
    <recommendedName>
        <fullName evidence="3">DUF1569 domain-containing protein</fullName>
    </recommendedName>
</protein>
<dbReference type="Proteomes" id="UP000198356">
    <property type="component" value="Unassembled WGS sequence"/>
</dbReference>
<evidence type="ECO:0008006" key="3">
    <source>
        <dbReference type="Google" id="ProtNLM"/>
    </source>
</evidence>
<gene>
    <name evidence="1" type="ORF">SAMN05421770_101771</name>
</gene>
<dbReference type="Gene3D" id="1.20.120.450">
    <property type="entry name" value="dinb family like domain"/>
    <property type="match status" value="1"/>
</dbReference>
<dbReference type="InterPro" id="IPR011463">
    <property type="entry name" value="DUF1569"/>
</dbReference>
<evidence type="ECO:0000313" key="1">
    <source>
        <dbReference type="EMBL" id="SNS38852.1"/>
    </source>
</evidence>